<keyword evidence="3" id="KW-1185">Reference proteome</keyword>
<gene>
    <name evidence="2" type="ORF">BVER_01802c</name>
</gene>
<evidence type="ECO:0000313" key="2">
    <source>
        <dbReference type="EMBL" id="KND62333.1"/>
    </source>
</evidence>
<dbReference type="EMBL" id="LFJJ01000002">
    <property type="protein sequence ID" value="KND62333.1"/>
    <property type="molecule type" value="Genomic_DNA"/>
</dbReference>
<accession>A0A0L0MJ36</accession>
<evidence type="ECO:0000313" key="3">
    <source>
        <dbReference type="Proteomes" id="UP000036959"/>
    </source>
</evidence>
<dbReference type="AlphaFoldDB" id="A0A0L0MJ36"/>
<feature type="region of interest" description="Disordered" evidence="1">
    <location>
        <begin position="1"/>
        <end position="24"/>
    </location>
</feature>
<proteinExistence type="predicted"/>
<organism evidence="2 3">
    <name type="scientific">Candidatus Burkholderia verschuerenii</name>
    <dbReference type="NCBI Taxonomy" id="242163"/>
    <lineage>
        <taxon>Bacteria</taxon>
        <taxon>Pseudomonadati</taxon>
        <taxon>Pseudomonadota</taxon>
        <taxon>Betaproteobacteria</taxon>
        <taxon>Burkholderiales</taxon>
        <taxon>Burkholderiaceae</taxon>
        <taxon>Burkholderia</taxon>
    </lineage>
</organism>
<dbReference type="PATRIC" id="fig|242163.4.peg.2607"/>
<protein>
    <submittedName>
        <fullName evidence="2">Uncharacterized protein</fullName>
    </submittedName>
</protein>
<reference evidence="3" key="1">
    <citation type="submission" date="2015-06" db="EMBL/GenBank/DDBJ databases">
        <title>Comparative genomics of Burkholderia leaf nodule symbionts.</title>
        <authorList>
            <person name="Carlier A."/>
            <person name="Eberl L."/>
            <person name="Pinto-Carbo M."/>
        </authorList>
    </citation>
    <scope>NUCLEOTIDE SEQUENCE [LARGE SCALE GENOMIC DNA]</scope>
    <source>
        <strain evidence="3">UZHbot4</strain>
    </source>
</reference>
<name>A0A0L0MJ36_9BURK</name>
<feature type="region of interest" description="Disordered" evidence="1">
    <location>
        <begin position="80"/>
        <end position="99"/>
    </location>
</feature>
<comment type="caution">
    <text evidence="2">The sequence shown here is derived from an EMBL/GenBank/DDBJ whole genome shotgun (WGS) entry which is preliminary data.</text>
</comment>
<feature type="compositionally biased region" description="Basic and acidic residues" evidence="1">
    <location>
        <begin position="84"/>
        <end position="99"/>
    </location>
</feature>
<dbReference type="RefSeq" id="WP_157055876.1">
    <property type="nucleotide sequence ID" value="NZ_LFJJ01000002.1"/>
</dbReference>
<evidence type="ECO:0000256" key="1">
    <source>
        <dbReference type="SAM" id="MobiDB-lite"/>
    </source>
</evidence>
<sequence length="99" mass="10445">MNAPIKPKLKPRPAEPANAPSTPIVRPSAVARLAVSELESGETEGLNHLATLGGLGLLAELAHAGEHIAGSSQTVVADNTTRAIDPRDQIDPRKRFIPR</sequence>
<dbReference type="Proteomes" id="UP000036959">
    <property type="component" value="Unassembled WGS sequence"/>
</dbReference>